<dbReference type="EMBL" id="VIEB01001179">
    <property type="protein sequence ID" value="TQD74495.1"/>
    <property type="molecule type" value="Genomic_DNA"/>
</dbReference>
<dbReference type="GO" id="GO:0000981">
    <property type="term" value="F:DNA-binding transcription factor activity, RNA polymerase II-specific"/>
    <property type="evidence" value="ECO:0007669"/>
    <property type="project" value="TreeGrafter"/>
</dbReference>
<proteinExistence type="predicted"/>
<reference evidence="7 8" key="1">
    <citation type="journal article" date="2019" name="G3 (Bethesda)">
        <title>Sequencing of a Wild Apple (Malus baccata) Genome Unravels the Differences Between Cultivated and Wild Apple Species Regarding Disease Resistance and Cold Tolerance.</title>
        <authorList>
            <person name="Chen X."/>
        </authorList>
    </citation>
    <scope>NUCLEOTIDE SEQUENCE [LARGE SCALE GENOMIC DNA]</scope>
    <source>
        <strain evidence="8">cv. Shandingzi</strain>
        <tissue evidence="7">Leaves</tissue>
    </source>
</reference>
<keyword evidence="4" id="KW-0804">Transcription</keyword>
<keyword evidence="3" id="KW-0238">DNA-binding</keyword>
<evidence type="ECO:0000256" key="3">
    <source>
        <dbReference type="ARBA" id="ARBA00023125"/>
    </source>
</evidence>
<dbReference type="AlphaFoldDB" id="A0A540KJU5"/>
<evidence type="ECO:0000256" key="2">
    <source>
        <dbReference type="ARBA" id="ARBA00023015"/>
    </source>
</evidence>
<evidence type="ECO:0000256" key="4">
    <source>
        <dbReference type="ARBA" id="ARBA00023163"/>
    </source>
</evidence>
<keyword evidence="5" id="KW-0539">Nucleus</keyword>
<accession>A0A540KJU5</accession>
<dbReference type="GO" id="GO:0000978">
    <property type="term" value="F:RNA polymerase II cis-regulatory region sequence-specific DNA binding"/>
    <property type="evidence" value="ECO:0007669"/>
    <property type="project" value="TreeGrafter"/>
</dbReference>
<organism evidence="7 8">
    <name type="scientific">Malus baccata</name>
    <name type="common">Siberian crab apple</name>
    <name type="synonym">Pyrus baccata</name>
    <dbReference type="NCBI Taxonomy" id="106549"/>
    <lineage>
        <taxon>Eukaryota</taxon>
        <taxon>Viridiplantae</taxon>
        <taxon>Streptophyta</taxon>
        <taxon>Embryophyta</taxon>
        <taxon>Tracheophyta</taxon>
        <taxon>Spermatophyta</taxon>
        <taxon>Magnoliopsida</taxon>
        <taxon>eudicotyledons</taxon>
        <taxon>Gunneridae</taxon>
        <taxon>Pentapetalae</taxon>
        <taxon>rosids</taxon>
        <taxon>fabids</taxon>
        <taxon>Rosales</taxon>
        <taxon>Rosaceae</taxon>
        <taxon>Amygdaloideae</taxon>
        <taxon>Maleae</taxon>
        <taxon>Malus</taxon>
    </lineage>
</organism>
<dbReference type="GO" id="GO:0005634">
    <property type="term" value="C:nucleus"/>
    <property type="evidence" value="ECO:0007669"/>
    <property type="project" value="UniProtKB-SubCell"/>
</dbReference>
<evidence type="ECO:0000256" key="1">
    <source>
        <dbReference type="ARBA" id="ARBA00004123"/>
    </source>
</evidence>
<gene>
    <name evidence="7" type="ORF">C1H46_039972</name>
</gene>
<evidence type="ECO:0000256" key="5">
    <source>
        <dbReference type="ARBA" id="ARBA00023242"/>
    </source>
</evidence>
<dbReference type="PANTHER" id="PTHR11945:SF725">
    <property type="entry name" value="AGAMOUS-LIKE 58-RELATED"/>
    <property type="match status" value="1"/>
</dbReference>
<comment type="subcellular location">
    <subcellularLocation>
        <location evidence="1">Nucleus</location>
    </subcellularLocation>
</comment>
<evidence type="ECO:0000313" key="7">
    <source>
        <dbReference type="EMBL" id="TQD74495.1"/>
    </source>
</evidence>
<dbReference type="STRING" id="106549.A0A540KJU5"/>
<dbReference type="PROSITE" id="PS50066">
    <property type="entry name" value="MADS_BOX_2"/>
    <property type="match status" value="1"/>
</dbReference>
<comment type="caution">
    <text evidence="7">The sequence shown here is derived from an EMBL/GenBank/DDBJ whole genome shotgun (WGS) entry which is preliminary data.</text>
</comment>
<dbReference type="Pfam" id="PF00319">
    <property type="entry name" value="SRF-TF"/>
    <property type="match status" value="1"/>
</dbReference>
<dbReference type="SUPFAM" id="SSF55455">
    <property type="entry name" value="SRF-like"/>
    <property type="match status" value="1"/>
</dbReference>
<sequence>MEAKKTRGRQKTEMKRIEKEDDRLVVFSKRRSGIYKKATELGALCGAQVGILVFSSMGKPHSFGNPSIDYVLNRFLHNQQEPILEAYRQEKILHAIENYNELVEHLEVVRECRKALRQLEGQRGSGEQKVWWKPPIKDLDLQGLKQMHDSFKRVTDHVSSKLRLTRGSRFDNCTASTSASAVSNPNPNQSH</sequence>
<dbReference type="InterPro" id="IPR036879">
    <property type="entry name" value="TF_MADSbox_sf"/>
</dbReference>
<protein>
    <recommendedName>
        <fullName evidence="6">MADS-box domain-containing protein</fullName>
    </recommendedName>
</protein>
<dbReference type="InterPro" id="IPR002100">
    <property type="entry name" value="TF_MADSbox"/>
</dbReference>
<dbReference type="PRINTS" id="PR00404">
    <property type="entry name" value="MADSDOMAIN"/>
</dbReference>
<feature type="domain" description="MADS-box" evidence="6">
    <location>
        <begin position="7"/>
        <end position="67"/>
    </location>
</feature>
<dbReference type="SMART" id="SM00432">
    <property type="entry name" value="MADS"/>
    <property type="match status" value="1"/>
</dbReference>
<dbReference type="GO" id="GO:0046983">
    <property type="term" value="F:protein dimerization activity"/>
    <property type="evidence" value="ECO:0007669"/>
    <property type="project" value="InterPro"/>
</dbReference>
<evidence type="ECO:0000313" key="8">
    <source>
        <dbReference type="Proteomes" id="UP000315295"/>
    </source>
</evidence>
<keyword evidence="2" id="KW-0805">Transcription regulation</keyword>
<dbReference type="Gene3D" id="3.40.1810.10">
    <property type="entry name" value="Transcription factor, MADS-box"/>
    <property type="match status" value="1"/>
</dbReference>
<dbReference type="PANTHER" id="PTHR11945">
    <property type="entry name" value="MADS BOX PROTEIN"/>
    <property type="match status" value="1"/>
</dbReference>
<keyword evidence="8" id="KW-1185">Reference proteome</keyword>
<evidence type="ECO:0000259" key="6">
    <source>
        <dbReference type="PROSITE" id="PS50066"/>
    </source>
</evidence>
<name>A0A540KJU5_MALBA</name>
<dbReference type="Proteomes" id="UP000315295">
    <property type="component" value="Unassembled WGS sequence"/>
</dbReference>